<dbReference type="InterPro" id="IPR000866">
    <property type="entry name" value="AhpC/TSA"/>
</dbReference>
<dbReference type="GO" id="GO:0016209">
    <property type="term" value="F:antioxidant activity"/>
    <property type="evidence" value="ECO:0007669"/>
    <property type="project" value="InterPro"/>
</dbReference>
<dbReference type="GO" id="GO:0030313">
    <property type="term" value="C:cell envelope"/>
    <property type="evidence" value="ECO:0007669"/>
    <property type="project" value="UniProtKB-SubCell"/>
</dbReference>
<dbReference type="GO" id="GO:0016491">
    <property type="term" value="F:oxidoreductase activity"/>
    <property type="evidence" value="ECO:0007669"/>
    <property type="project" value="InterPro"/>
</dbReference>
<dbReference type="CDD" id="cd02966">
    <property type="entry name" value="TlpA_like_family"/>
    <property type="match status" value="1"/>
</dbReference>
<feature type="domain" description="Thioredoxin" evidence="5">
    <location>
        <begin position="201"/>
        <end position="342"/>
    </location>
</feature>
<dbReference type="HOGENOM" id="CLU_042529_1_0_10"/>
<dbReference type="Pfam" id="PF00578">
    <property type="entry name" value="AhpC-TSA"/>
    <property type="match status" value="1"/>
</dbReference>
<dbReference type="Pfam" id="PF14289">
    <property type="entry name" value="DUF4369"/>
    <property type="match status" value="1"/>
</dbReference>
<evidence type="ECO:0000256" key="1">
    <source>
        <dbReference type="ARBA" id="ARBA00004196"/>
    </source>
</evidence>
<dbReference type="PROSITE" id="PS51352">
    <property type="entry name" value="THIOREDOXIN_2"/>
    <property type="match status" value="1"/>
</dbReference>
<dbReference type="InterPro" id="IPR013766">
    <property type="entry name" value="Thioredoxin_domain"/>
</dbReference>
<dbReference type="PANTHER" id="PTHR42852:SF6">
    <property type="entry name" value="THIOL:DISULFIDE INTERCHANGE PROTEIN DSBE"/>
    <property type="match status" value="1"/>
</dbReference>
<organism evidence="6 7">
    <name type="scientific">Dyadobacter fermentans (strain ATCC 700827 / DSM 18053 / CIP 107007 / KCTC 52180 / NS114)</name>
    <dbReference type="NCBI Taxonomy" id="471854"/>
    <lineage>
        <taxon>Bacteria</taxon>
        <taxon>Pseudomonadati</taxon>
        <taxon>Bacteroidota</taxon>
        <taxon>Cytophagia</taxon>
        <taxon>Cytophagales</taxon>
        <taxon>Spirosomataceae</taxon>
        <taxon>Dyadobacter</taxon>
    </lineage>
</organism>
<evidence type="ECO:0000256" key="2">
    <source>
        <dbReference type="ARBA" id="ARBA00022748"/>
    </source>
</evidence>
<dbReference type="KEGG" id="dfe:Dfer_2276"/>
<evidence type="ECO:0000256" key="4">
    <source>
        <dbReference type="ARBA" id="ARBA00023284"/>
    </source>
</evidence>
<dbReference type="InterPro" id="IPR036249">
    <property type="entry name" value="Thioredoxin-like_sf"/>
</dbReference>
<dbReference type="AlphaFoldDB" id="C6VZM0"/>
<dbReference type="InterPro" id="IPR025380">
    <property type="entry name" value="DUF4369"/>
</dbReference>
<keyword evidence="2" id="KW-0201">Cytochrome c-type biogenesis</keyword>
<comment type="subcellular location">
    <subcellularLocation>
        <location evidence="1">Cell envelope</location>
    </subcellularLocation>
</comment>
<dbReference type="STRING" id="471854.Dfer_2276"/>
<evidence type="ECO:0000259" key="5">
    <source>
        <dbReference type="PROSITE" id="PS51352"/>
    </source>
</evidence>
<proteinExistence type="predicted"/>
<keyword evidence="4" id="KW-0676">Redox-active center</keyword>
<dbReference type="SUPFAM" id="SSF52833">
    <property type="entry name" value="Thioredoxin-like"/>
    <property type="match status" value="1"/>
</dbReference>
<accession>C6VZM0</accession>
<dbReference type="SMR" id="C6VZM0"/>
<dbReference type="eggNOG" id="COG0526">
    <property type="taxonomic scope" value="Bacteria"/>
</dbReference>
<protein>
    <submittedName>
        <fullName evidence="6">Alkyl hydroperoxide reductase/ Thiol specific antioxidant/ Mal allergen</fullName>
    </submittedName>
</protein>
<keyword evidence="7" id="KW-1185">Reference proteome</keyword>
<dbReference type="GO" id="GO:0017004">
    <property type="term" value="P:cytochrome complex assembly"/>
    <property type="evidence" value="ECO:0007669"/>
    <property type="project" value="UniProtKB-KW"/>
</dbReference>
<keyword evidence="3" id="KW-1015">Disulfide bond</keyword>
<evidence type="ECO:0000313" key="7">
    <source>
        <dbReference type="Proteomes" id="UP000002011"/>
    </source>
</evidence>
<evidence type="ECO:0000256" key="3">
    <source>
        <dbReference type="ARBA" id="ARBA00023157"/>
    </source>
</evidence>
<sequence>MLALLATSWRVAAQSCIVTGQINGVGAIPIQFRYIQNGVDKIDTVFATGDRFRYVAQKPDNGMFDIFIQNPAWTAVWYEAGNLTVSGNIDKAGQLEVKGTKENDLLTAFNQLRWAYREKAQGQPAEAVDKLIEEHTRKTWAFMKVNTPSLTAMYLLNGLTNGADVKIEDLDEAFHEFPPQIRESYYGKRAKERIEIVKNQPVKGKKAPDFKLVSSKGDSVQLSRHSGKYVLLDFWGHWCGPCIRSMPELREFHEKYKSKITLIGIAAEWGDDKETWLKTIEKHQANWIQLTDFRFDQGDIMKTYNISGFPTYLLIDPKGMVVARENNFQAIAKIVAETKALR</sequence>
<dbReference type="PANTHER" id="PTHR42852">
    <property type="entry name" value="THIOL:DISULFIDE INTERCHANGE PROTEIN DSBE"/>
    <property type="match status" value="1"/>
</dbReference>
<name>C6VZM0_DYAFD</name>
<dbReference type="Proteomes" id="UP000002011">
    <property type="component" value="Chromosome"/>
</dbReference>
<dbReference type="Gene3D" id="3.40.30.10">
    <property type="entry name" value="Glutaredoxin"/>
    <property type="match status" value="1"/>
</dbReference>
<evidence type="ECO:0000313" key="6">
    <source>
        <dbReference type="EMBL" id="ACT93498.1"/>
    </source>
</evidence>
<gene>
    <name evidence="6" type="ordered locus">Dfer_2276</name>
</gene>
<dbReference type="InterPro" id="IPR050553">
    <property type="entry name" value="Thioredoxin_ResA/DsbE_sf"/>
</dbReference>
<reference evidence="6 7" key="1">
    <citation type="journal article" date="2009" name="Stand. Genomic Sci.">
        <title>Complete genome sequence of Dyadobacter fermentans type strain (NS114).</title>
        <authorList>
            <person name="Lang E."/>
            <person name="Lapidus A."/>
            <person name="Chertkov O."/>
            <person name="Brettin T."/>
            <person name="Detter J.C."/>
            <person name="Han C."/>
            <person name="Copeland A."/>
            <person name="Glavina Del Rio T."/>
            <person name="Nolan M."/>
            <person name="Chen F."/>
            <person name="Lucas S."/>
            <person name="Tice H."/>
            <person name="Cheng J.F."/>
            <person name="Land M."/>
            <person name="Hauser L."/>
            <person name="Chang Y.J."/>
            <person name="Jeffries C.D."/>
            <person name="Kopitz M."/>
            <person name="Bruce D."/>
            <person name="Goodwin L."/>
            <person name="Pitluck S."/>
            <person name="Ovchinnikova G."/>
            <person name="Pati A."/>
            <person name="Ivanova N."/>
            <person name="Mavrommatis K."/>
            <person name="Chen A."/>
            <person name="Palaniappan K."/>
            <person name="Chain P."/>
            <person name="Bristow J."/>
            <person name="Eisen J.A."/>
            <person name="Markowitz V."/>
            <person name="Hugenholtz P."/>
            <person name="Goker M."/>
            <person name="Rohde M."/>
            <person name="Kyrpides N.C."/>
            <person name="Klenk H.P."/>
        </authorList>
    </citation>
    <scope>NUCLEOTIDE SEQUENCE [LARGE SCALE GENOMIC DNA]</scope>
    <source>
        <strain evidence="7">ATCC 700827 / DSM 18053 / CIP 107007 / KCTC 52180 / NS114</strain>
    </source>
</reference>
<dbReference type="EMBL" id="CP001619">
    <property type="protein sequence ID" value="ACT93498.1"/>
    <property type="molecule type" value="Genomic_DNA"/>
</dbReference>